<dbReference type="AlphaFoldDB" id="A0A1H2TQX0"/>
<dbReference type="InterPro" id="IPR000086">
    <property type="entry name" value="NUDIX_hydrolase_dom"/>
</dbReference>
<dbReference type="Gene3D" id="3.90.79.10">
    <property type="entry name" value="Nucleoside Triphosphate Pyrophosphohydrolase"/>
    <property type="match status" value="1"/>
</dbReference>
<evidence type="ECO:0000259" key="6">
    <source>
        <dbReference type="PROSITE" id="PS51462"/>
    </source>
</evidence>
<keyword evidence="3" id="KW-0479">Metal-binding</keyword>
<name>A0A1H2TQX0_9BACL</name>
<dbReference type="GO" id="GO:0016818">
    <property type="term" value="F:hydrolase activity, acting on acid anhydrides, in phosphorus-containing anhydrides"/>
    <property type="evidence" value="ECO:0007669"/>
    <property type="project" value="TreeGrafter"/>
</dbReference>
<dbReference type="InterPro" id="IPR020476">
    <property type="entry name" value="Nudix_hydrolase"/>
</dbReference>
<dbReference type="Proteomes" id="UP000198534">
    <property type="component" value="Unassembled WGS sequence"/>
</dbReference>
<dbReference type="SUPFAM" id="SSF55811">
    <property type="entry name" value="Nudix"/>
    <property type="match status" value="1"/>
</dbReference>
<dbReference type="GO" id="GO:0046872">
    <property type="term" value="F:metal ion binding"/>
    <property type="evidence" value="ECO:0007669"/>
    <property type="project" value="UniProtKB-KW"/>
</dbReference>
<evidence type="ECO:0000313" key="7">
    <source>
        <dbReference type="EMBL" id="SDW46205.1"/>
    </source>
</evidence>
<dbReference type="Pfam" id="PF00293">
    <property type="entry name" value="NUDIX"/>
    <property type="match status" value="1"/>
</dbReference>
<reference evidence="7 8" key="1">
    <citation type="submission" date="2016-10" db="EMBL/GenBank/DDBJ databases">
        <authorList>
            <person name="de Groot N.N."/>
        </authorList>
    </citation>
    <scope>NUCLEOTIDE SEQUENCE [LARGE SCALE GENOMIC DNA]</scope>
    <source>
        <strain evidence="7 8">DSM 45610</strain>
    </source>
</reference>
<dbReference type="STRING" id="1048340.SAMN05444487_103219"/>
<protein>
    <submittedName>
        <fullName evidence="7">8-oxo-dGTP diphosphatase</fullName>
    </submittedName>
</protein>
<keyword evidence="8" id="KW-1185">Reference proteome</keyword>
<evidence type="ECO:0000256" key="2">
    <source>
        <dbReference type="ARBA" id="ARBA00005582"/>
    </source>
</evidence>
<dbReference type="PANTHER" id="PTHR43758">
    <property type="entry name" value="7,8-DIHYDRO-8-OXOGUANINE TRIPHOSPHATASE"/>
    <property type="match status" value="1"/>
</dbReference>
<comment type="cofactor">
    <cofactor evidence="1">
        <name>Mg(2+)</name>
        <dbReference type="ChEBI" id="CHEBI:18420"/>
    </cofactor>
</comment>
<evidence type="ECO:0000313" key="8">
    <source>
        <dbReference type="Proteomes" id="UP000198534"/>
    </source>
</evidence>
<accession>A0A1H2TQX0</accession>
<keyword evidence="5" id="KW-0460">Magnesium</keyword>
<evidence type="ECO:0000256" key="4">
    <source>
        <dbReference type="ARBA" id="ARBA00022801"/>
    </source>
</evidence>
<organism evidence="7 8">
    <name type="scientific">Marininema mesophilum</name>
    <dbReference type="NCBI Taxonomy" id="1048340"/>
    <lineage>
        <taxon>Bacteria</taxon>
        <taxon>Bacillati</taxon>
        <taxon>Bacillota</taxon>
        <taxon>Bacilli</taxon>
        <taxon>Bacillales</taxon>
        <taxon>Thermoactinomycetaceae</taxon>
        <taxon>Marininema</taxon>
    </lineage>
</organism>
<gene>
    <name evidence="7" type="ORF">SAMN05444487_103219</name>
</gene>
<keyword evidence="4" id="KW-0378">Hydrolase</keyword>
<evidence type="ECO:0000256" key="3">
    <source>
        <dbReference type="ARBA" id="ARBA00022723"/>
    </source>
</evidence>
<dbReference type="GO" id="GO:0005737">
    <property type="term" value="C:cytoplasm"/>
    <property type="evidence" value="ECO:0007669"/>
    <property type="project" value="TreeGrafter"/>
</dbReference>
<evidence type="ECO:0000256" key="1">
    <source>
        <dbReference type="ARBA" id="ARBA00001946"/>
    </source>
</evidence>
<feature type="domain" description="Nudix hydrolase" evidence="6">
    <location>
        <begin position="1"/>
        <end position="127"/>
    </location>
</feature>
<dbReference type="OrthoDB" id="9800186at2"/>
<dbReference type="CDD" id="cd18875">
    <property type="entry name" value="NUDIX_Hydrolase"/>
    <property type="match status" value="1"/>
</dbReference>
<comment type="similarity">
    <text evidence="2">Belongs to the Nudix hydrolase family.</text>
</comment>
<dbReference type="RefSeq" id="WP_091736891.1">
    <property type="nucleotide sequence ID" value="NZ_FNNQ01000003.1"/>
</dbReference>
<sequence>MQRIANCLLQKKDQILLLQKPRRGWWVAPGGKVEAGETITEAVCREYQEETGLRLINPVLAGVLTMCIEKDGQLEKEWMMFCFRASNYEGILMEDSPEGKLSWLSKDAFPILPTSEMDHQILSRLLLPDNGLFIGRLVYSPEEVLLSHHWHN</sequence>
<evidence type="ECO:0000256" key="5">
    <source>
        <dbReference type="ARBA" id="ARBA00022842"/>
    </source>
</evidence>
<dbReference type="PROSITE" id="PS51462">
    <property type="entry name" value="NUDIX"/>
    <property type="match status" value="1"/>
</dbReference>
<dbReference type="PRINTS" id="PR00502">
    <property type="entry name" value="NUDIXFAMILY"/>
</dbReference>
<dbReference type="EMBL" id="FNNQ01000003">
    <property type="protein sequence ID" value="SDW46205.1"/>
    <property type="molecule type" value="Genomic_DNA"/>
</dbReference>
<dbReference type="InterPro" id="IPR015797">
    <property type="entry name" value="NUDIX_hydrolase-like_dom_sf"/>
</dbReference>
<dbReference type="PANTHER" id="PTHR43758:SF2">
    <property type="entry name" value="OXIDIZED PURINE NUCLEOSIDE TRIPHOSPHATE HYDROLASE"/>
    <property type="match status" value="1"/>
</dbReference>
<proteinExistence type="inferred from homology"/>